<organism evidence="2 3">
    <name type="scientific">Mycena chlorophos</name>
    <name type="common">Agaric fungus</name>
    <name type="synonym">Agaricus chlorophos</name>
    <dbReference type="NCBI Taxonomy" id="658473"/>
    <lineage>
        <taxon>Eukaryota</taxon>
        <taxon>Fungi</taxon>
        <taxon>Dikarya</taxon>
        <taxon>Basidiomycota</taxon>
        <taxon>Agaricomycotina</taxon>
        <taxon>Agaricomycetes</taxon>
        <taxon>Agaricomycetidae</taxon>
        <taxon>Agaricales</taxon>
        <taxon>Marasmiineae</taxon>
        <taxon>Mycenaceae</taxon>
        <taxon>Mycena</taxon>
    </lineage>
</organism>
<proteinExistence type="predicted"/>
<sequence length="1090" mass="121864">MDPDPKFAVYVAGAETGCLFSQHEPLLLDPAPEDNSSVVTVASLVARLMLLHKSECKRSNCSSFSDSSLKTALFYAALHGRDTNMHTRDFDGRTLRPRPANLVEMPHVLQDPRPVDDTGKQMVHLLVALKQLQFLVAVSPATQGCILESDGQWELISILSDWIDGDGPVTASALVDAAREYHIRYQSCSSACATFSKLNMLQSLYYSTLKVDNPDMQSGQVTLRHALQIAMMEPIPVGPQPLGAQLVHLAIASRPRPASSVSMSNSTASKRSAPHESASDDEVDTPATKRRRRFPKPTLTIEVVSPGSRILRAKGETPVGIPHVSVHLDLTATQAHSDSFLSVGEKGQLENTLMNDLSSAPDALWNVSFSAVHGSRLAVIDHAAFVKEAPYFTSALGTLCAPANALTPEQLRVRESLLQHSHQPRPQEMVSLRLLFEKEEHWSTRSLTRTLLGWATERLGAAGSRAANFAGVSESGGPSNILRAIIELVPSDQRLFVSMIFDAGLLLYTAAQRESALEVFRGLAGVLEEFKQRVVVLGIAPCRGVNFLFAPGNFSREPTNLLCIEDFAPFLGWTTEQIQILWREYDRDHNFGVMELFQRSRISFGPHTTRTTSRRDCYPYAPIIKVLRAVDLDNKEEHQALVNTLPAYPTLQPWAWRMLNSVCFTAHETDRGLFELFLNTVVYPPFLKFDALAGIELGFDTNECDFLANHFLHQKPVQTGATAGQPPVVPAQPELFFLRLLNALGVVDLYYLTGHGKTPPQLQLLYNRRMKLEVKNRIPFIFERTRLCIHDIENERDSRYTVTTWLREKSRFALMSLSLEKLGNLSETRFNEMICSLLVKAGQDQPLQGISLPLDEAKIWKTSNALTGGHQPWAMDIFVFPDTRFHLAQTALQRAFKIAYILELKNLRIEWLYLGTFGLHGPDSLNSDPAKKMAKLEALRVRLRELDVDIGKYFDEICGKAAGLTTNLLEQRVDNAKARPWDGKQGIIKPKKLTHPRQLQVYYMDKDDNCMVRGTLEYFALRAIQQLRQYSERLATPACVPDVRINKREATPDKAHKIEPIALFAIGDVAYTYKIATMTTEFTYSFSGVA</sequence>
<evidence type="ECO:0000256" key="1">
    <source>
        <dbReference type="SAM" id="MobiDB-lite"/>
    </source>
</evidence>
<name>A0ABQ0LIQ0_MYCCL</name>
<evidence type="ECO:0000313" key="3">
    <source>
        <dbReference type="Proteomes" id="UP000815677"/>
    </source>
</evidence>
<dbReference type="Proteomes" id="UP000815677">
    <property type="component" value="Unassembled WGS sequence"/>
</dbReference>
<keyword evidence="3" id="KW-1185">Reference proteome</keyword>
<dbReference type="EMBL" id="DF846785">
    <property type="protein sequence ID" value="GAT50975.1"/>
    <property type="molecule type" value="Genomic_DNA"/>
</dbReference>
<accession>A0ABQ0LIQ0</accession>
<gene>
    <name evidence="2" type="ORF">MCHLO_08158</name>
</gene>
<evidence type="ECO:0000313" key="2">
    <source>
        <dbReference type="EMBL" id="GAT50975.1"/>
    </source>
</evidence>
<protein>
    <submittedName>
        <fullName evidence="2">Uncharacterized protein</fullName>
    </submittedName>
</protein>
<feature type="compositionally biased region" description="Low complexity" evidence="1">
    <location>
        <begin position="259"/>
        <end position="269"/>
    </location>
</feature>
<feature type="region of interest" description="Disordered" evidence="1">
    <location>
        <begin position="257"/>
        <end position="298"/>
    </location>
</feature>
<reference evidence="2" key="1">
    <citation type="submission" date="2014-09" db="EMBL/GenBank/DDBJ databases">
        <title>Genome sequence of the luminous mushroom Mycena chlorophos for searching fungal bioluminescence genes.</title>
        <authorList>
            <person name="Tanaka Y."/>
            <person name="Kasuga D."/>
            <person name="Oba Y."/>
            <person name="Hase S."/>
            <person name="Sato K."/>
            <person name="Oba Y."/>
            <person name="Sakakibara Y."/>
        </authorList>
    </citation>
    <scope>NUCLEOTIDE SEQUENCE</scope>
</reference>